<evidence type="ECO:0000256" key="1">
    <source>
        <dbReference type="ARBA" id="ARBA00001933"/>
    </source>
</evidence>
<organism evidence="5">
    <name type="scientific">hydrothermal vent metagenome</name>
    <dbReference type="NCBI Taxonomy" id="652676"/>
    <lineage>
        <taxon>unclassified sequences</taxon>
        <taxon>metagenomes</taxon>
        <taxon>ecological metagenomes</taxon>
    </lineage>
</organism>
<protein>
    <submittedName>
        <fullName evidence="5">1-aminocyclopropane-1-carboxylate deaminase</fullName>
        <ecNumber evidence="5">3.5.99.7</ecNumber>
    </submittedName>
</protein>
<dbReference type="SUPFAM" id="SSF53686">
    <property type="entry name" value="Tryptophan synthase beta subunit-like PLP-dependent enzymes"/>
    <property type="match status" value="1"/>
</dbReference>
<dbReference type="InterPro" id="IPR027278">
    <property type="entry name" value="ACCD_DCysDesulf"/>
</dbReference>
<dbReference type="Pfam" id="PF00291">
    <property type="entry name" value="PALP"/>
    <property type="match status" value="1"/>
</dbReference>
<dbReference type="InterPro" id="IPR001926">
    <property type="entry name" value="TrpB-like_PALP"/>
</dbReference>
<comment type="cofactor">
    <cofactor evidence="1">
        <name>pyridoxal 5'-phosphate</name>
        <dbReference type="ChEBI" id="CHEBI:597326"/>
    </cofactor>
</comment>
<dbReference type="EMBL" id="CZQC01000036">
    <property type="protein sequence ID" value="CUS41217.1"/>
    <property type="molecule type" value="Genomic_DNA"/>
</dbReference>
<dbReference type="GO" id="GO:0008660">
    <property type="term" value="F:1-aminocyclopropane-1-carboxylate deaminase activity"/>
    <property type="evidence" value="ECO:0007669"/>
    <property type="project" value="UniProtKB-EC"/>
</dbReference>
<keyword evidence="5" id="KW-0378">Hydrolase</keyword>
<evidence type="ECO:0000313" key="5">
    <source>
        <dbReference type="EMBL" id="CUS41217.1"/>
    </source>
</evidence>
<comment type="similarity">
    <text evidence="2">Belongs to the ACC deaminase/D-cysteine desulfhydrase family.</text>
</comment>
<dbReference type="PIRSF" id="PIRSF006278">
    <property type="entry name" value="ACCD_DCysDesulf"/>
    <property type="match status" value="1"/>
</dbReference>
<dbReference type="PANTHER" id="PTHR43780">
    <property type="entry name" value="1-AMINOCYCLOPROPANE-1-CARBOXYLATE DEAMINASE-RELATED"/>
    <property type="match status" value="1"/>
</dbReference>
<dbReference type="GO" id="GO:0019148">
    <property type="term" value="F:D-cysteine desulfhydrase activity"/>
    <property type="evidence" value="ECO:0007669"/>
    <property type="project" value="TreeGrafter"/>
</dbReference>
<accession>A0A160TDC0</accession>
<reference evidence="5" key="1">
    <citation type="submission" date="2015-10" db="EMBL/GenBank/DDBJ databases">
        <authorList>
            <person name="Gilbert D.G."/>
        </authorList>
    </citation>
    <scope>NUCLEOTIDE SEQUENCE</scope>
</reference>
<name>A0A160TDC0_9ZZZZ</name>
<proteinExistence type="inferred from homology"/>
<feature type="domain" description="Tryptophan synthase beta chain-like PALP" evidence="4">
    <location>
        <begin position="35"/>
        <end position="286"/>
    </location>
</feature>
<dbReference type="InterPro" id="IPR036052">
    <property type="entry name" value="TrpB-like_PALP_sf"/>
</dbReference>
<evidence type="ECO:0000259" key="4">
    <source>
        <dbReference type="Pfam" id="PF00291"/>
    </source>
</evidence>
<sequence length="306" mass="33414">MISMSPNDIVLSVISRTAPIHPLPEWQGKGSCDVLRLDKLDALVSGNKIFKLMGHLQAWQASGRRGLLSFGGAYSNHLHALAAVCAQANVPLTLMVRGFAELPLTPTLVDCQAWGAQLQFCSRREYALRYDEAYRQNLAQQWDAWVIPEGGDGPEGRQGCALIAERSSGYDEVWLALGTGTTALGIATKLAAQTKLVGVNCVADQGEQQERWQRELGSGKDWQVLDEYHGGGFGRYPDAVKHVIQRYDALELPLDPVYTAKVIWALEQEQAAGRLSNVRRLIIHTGGLQGRRGVDLSLIPAASCLA</sequence>
<dbReference type="EC" id="3.5.99.7" evidence="5"/>
<evidence type="ECO:0000256" key="2">
    <source>
        <dbReference type="ARBA" id="ARBA00008639"/>
    </source>
</evidence>
<evidence type="ECO:0000256" key="3">
    <source>
        <dbReference type="ARBA" id="ARBA00022898"/>
    </source>
</evidence>
<keyword evidence="3" id="KW-0663">Pyridoxal phosphate</keyword>
<dbReference type="AlphaFoldDB" id="A0A160TDC0"/>
<dbReference type="PANTHER" id="PTHR43780:SF2">
    <property type="entry name" value="1-AMINOCYCLOPROPANE-1-CARBOXYLATE DEAMINASE-RELATED"/>
    <property type="match status" value="1"/>
</dbReference>
<gene>
    <name evidence="5" type="ORF">MGWOODY_Tha776</name>
</gene>
<dbReference type="Gene3D" id="3.40.50.1100">
    <property type="match status" value="2"/>
</dbReference>